<proteinExistence type="predicted"/>
<gene>
    <name evidence="8" type="ORF">LQ567_22700</name>
</gene>
<name>A0ABS8PX09_9BACT</name>
<dbReference type="Pfam" id="PF07732">
    <property type="entry name" value="Cu-oxidase_3"/>
    <property type="match status" value="1"/>
</dbReference>
<dbReference type="PANTHER" id="PTHR11709">
    <property type="entry name" value="MULTI-COPPER OXIDASE"/>
    <property type="match status" value="1"/>
</dbReference>
<dbReference type="InterPro" id="IPR002355">
    <property type="entry name" value="Cu_oxidase_Cu_BS"/>
</dbReference>
<dbReference type="Proteomes" id="UP001199816">
    <property type="component" value="Unassembled WGS sequence"/>
</dbReference>
<organism evidence="8 9">
    <name type="scientific">Niabella pedocola</name>
    <dbReference type="NCBI Taxonomy" id="1752077"/>
    <lineage>
        <taxon>Bacteria</taxon>
        <taxon>Pseudomonadati</taxon>
        <taxon>Bacteroidota</taxon>
        <taxon>Chitinophagia</taxon>
        <taxon>Chitinophagales</taxon>
        <taxon>Chitinophagaceae</taxon>
        <taxon>Niabella</taxon>
    </lineage>
</organism>
<dbReference type="PROSITE" id="PS00079">
    <property type="entry name" value="MULTICOPPER_OXIDASE1"/>
    <property type="match status" value="1"/>
</dbReference>
<feature type="domain" description="Plastocyanin-like" evidence="6">
    <location>
        <begin position="471"/>
        <end position="586"/>
    </location>
</feature>
<evidence type="ECO:0000256" key="4">
    <source>
        <dbReference type="SAM" id="MobiDB-lite"/>
    </source>
</evidence>
<evidence type="ECO:0000259" key="7">
    <source>
        <dbReference type="Pfam" id="PF07732"/>
    </source>
</evidence>
<keyword evidence="1" id="KW-0479">Metal-binding</keyword>
<feature type="domain" description="Plastocyanin-like" evidence="5">
    <location>
        <begin position="226"/>
        <end position="317"/>
    </location>
</feature>
<evidence type="ECO:0000313" key="9">
    <source>
        <dbReference type="Proteomes" id="UP001199816"/>
    </source>
</evidence>
<dbReference type="InterPro" id="IPR045087">
    <property type="entry name" value="Cu-oxidase_fam"/>
</dbReference>
<dbReference type="Pfam" id="PF07731">
    <property type="entry name" value="Cu-oxidase_2"/>
    <property type="match status" value="1"/>
</dbReference>
<evidence type="ECO:0000256" key="3">
    <source>
        <dbReference type="ARBA" id="ARBA00023008"/>
    </source>
</evidence>
<evidence type="ECO:0000313" key="8">
    <source>
        <dbReference type="EMBL" id="MCD2425611.1"/>
    </source>
</evidence>
<dbReference type="PROSITE" id="PS00080">
    <property type="entry name" value="MULTICOPPER_OXIDASE2"/>
    <property type="match status" value="1"/>
</dbReference>
<dbReference type="CDD" id="cd13896">
    <property type="entry name" value="CuRO_3_CopA"/>
    <property type="match status" value="1"/>
</dbReference>
<evidence type="ECO:0000256" key="2">
    <source>
        <dbReference type="ARBA" id="ARBA00023002"/>
    </source>
</evidence>
<protein>
    <submittedName>
        <fullName evidence="8">Multicopper oxidase domain-containing protein</fullName>
    </submittedName>
</protein>
<dbReference type="InterPro" id="IPR001117">
    <property type="entry name" value="Cu-oxidase_2nd"/>
</dbReference>
<dbReference type="SUPFAM" id="SSF49503">
    <property type="entry name" value="Cupredoxins"/>
    <property type="match status" value="3"/>
</dbReference>
<dbReference type="InterPro" id="IPR011707">
    <property type="entry name" value="Cu-oxidase-like_N"/>
</dbReference>
<dbReference type="Gene3D" id="2.60.40.420">
    <property type="entry name" value="Cupredoxins - blue copper proteins"/>
    <property type="match status" value="3"/>
</dbReference>
<feature type="compositionally biased region" description="Polar residues" evidence="4">
    <location>
        <begin position="419"/>
        <end position="430"/>
    </location>
</feature>
<dbReference type="InterPro" id="IPR034284">
    <property type="entry name" value="CuRO_1_CopA"/>
</dbReference>
<dbReference type="PANTHER" id="PTHR11709:SF394">
    <property type="entry name" value="FI03373P-RELATED"/>
    <property type="match status" value="1"/>
</dbReference>
<feature type="domain" description="Plastocyanin-like" evidence="7">
    <location>
        <begin position="33"/>
        <end position="144"/>
    </location>
</feature>
<keyword evidence="3" id="KW-0186">Copper</keyword>
<comment type="caution">
    <text evidence="8">The sequence shown here is derived from an EMBL/GenBank/DDBJ whole genome shotgun (WGS) entry which is preliminary data.</text>
</comment>
<dbReference type="InterPro" id="IPR011706">
    <property type="entry name" value="Cu-oxidase_C"/>
</dbReference>
<keyword evidence="2" id="KW-0560">Oxidoreductase</keyword>
<evidence type="ECO:0000259" key="5">
    <source>
        <dbReference type="Pfam" id="PF00394"/>
    </source>
</evidence>
<keyword evidence="9" id="KW-1185">Reference proteome</keyword>
<dbReference type="RefSeq" id="WP_231008149.1">
    <property type="nucleotide sequence ID" value="NZ_JAJNEC010000007.1"/>
</dbReference>
<evidence type="ECO:0000259" key="6">
    <source>
        <dbReference type="Pfam" id="PF07731"/>
    </source>
</evidence>
<dbReference type="InterPro" id="IPR008972">
    <property type="entry name" value="Cupredoxin"/>
</dbReference>
<feature type="region of interest" description="Disordered" evidence="4">
    <location>
        <begin position="406"/>
        <end position="443"/>
    </location>
</feature>
<accession>A0ABS8PX09</accession>
<evidence type="ECO:0000256" key="1">
    <source>
        <dbReference type="ARBA" id="ARBA00022723"/>
    </source>
</evidence>
<dbReference type="InterPro" id="IPR033138">
    <property type="entry name" value="Cu_oxidase_CS"/>
</dbReference>
<sequence>MKQQIKTAGIFIFFIMAMLHPQAQRVKRYDLYVTDTMVNYSGKHKMAIAVNGQIPMPTLEFTEGDTAEIVVHNRLKEPTALHWHGVFLPNKEDGVPYLTQMPIEPGTTYTYRFPIIQNGTHWYHSHYGFQEQTGMYGSMIFHKKPGDPAFRKGIDDLPSVPVILSEWTDIMPHNIHRMLRNANDWAAIKKNAVQSYAEAIKAGHFKTKLVNEWKRMLAMDVSDVYYDKMLINGRNESQLDQFKAGDKVRLQISNGGASTYFWVHYAGGKITVVANDGNDVVPVEVDRFILPPSETIDIVVTIPEPGISYELLATSEDRTNSTALFIGEGKKQLAQPLGRLKYFEGMKMMNGMMRMNGTMNDMGMAMRLQQMDMNTVMYPEVTGPATPRIGKRKPEAGKEVPMHMHENPTAHTAHPAMQEPTSMKQDNSSMAAHAGHSMPADPGMPPAILTLNYNMLKAPSKTVLPENAPVKELTFTLTGNMNRYVWSLDNKVVSETDKIQIKKGEIVRIKLYNASMMRHPMHLHGHDFRVLNDKGEYAPLKNVIDIMPMETDVIEFEANVEGDWFFHCHILYHMMAGMGRIFTYQNQAPNPYISNPQKTIKKLYRDDRMFFLMAENEVASNGNFGSALYHNTRWALNAEWKLGYTASRGHEIEANFGRFLGQMQWFRPFVGVEWTYRKDSHEERDLFGQTFKHDGKLRYTAGFAYTLPWLVLLQTQIDTRGQVRVELGREDIPLSKRLRGAFSLDTRREYMGGLRYIVNRNFSISANYNTEYGFGGGLVLTY</sequence>
<dbReference type="EMBL" id="JAJNEC010000007">
    <property type="protein sequence ID" value="MCD2425611.1"/>
    <property type="molecule type" value="Genomic_DNA"/>
</dbReference>
<dbReference type="Pfam" id="PF00394">
    <property type="entry name" value="Cu-oxidase"/>
    <property type="match status" value="1"/>
</dbReference>
<dbReference type="CDD" id="cd13848">
    <property type="entry name" value="CuRO_1_CopA"/>
    <property type="match status" value="1"/>
</dbReference>
<dbReference type="InterPro" id="IPR034279">
    <property type="entry name" value="CuRO_3_CopA"/>
</dbReference>
<reference evidence="8 9" key="1">
    <citation type="submission" date="2021-11" db="EMBL/GenBank/DDBJ databases">
        <title>Genomic of Niabella pedocola.</title>
        <authorList>
            <person name="Wu T."/>
        </authorList>
    </citation>
    <scope>NUCLEOTIDE SEQUENCE [LARGE SCALE GENOMIC DNA]</scope>
    <source>
        <strain evidence="8 9">JCM 31011</strain>
    </source>
</reference>